<sequence length="351" mass="40453">MDSDIPEAFQKELTCLVCLNYLLDPVTIGCGHSLCRSCLCLLWEQAKDPASCPVCRQRSQQTNLKTNFLLKNLVSIARKPNLGQFLKSEEHMCGTHKETKKIFCEANKSLLCLVCSQSQEHRAHRHRSTEEAAEEHWVSDEKLANQMRSLWEKIQGIERNLKKDGRGTDPWMFYVYRYGDMIRKTYQMVTPFLQEEENYYLGSIIKESQKICKQIRKRQEEMSGKKTDLKVIYKELMKMSYKPDVELLQVRYRSESAQLHVPQTLLPELRAQPITGLMERFNRFRGEGHPIGVSTLQGPSIMVSTIFPSSSLTLYRTACKQACIDMCSHRVIKILTKYMQAGAGIDVIQAL</sequence>
<dbReference type="InterPro" id="IPR017907">
    <property type="entry name" value="Znf_RING_CS"/>
</dbReference>
<dbReference type="SMART" id="SM00184">
    <property type="entry name" value="RING"/>
    <property type="match status" value="1"/>
</dbReference>
<evidence type="ECO:0000313" key="8">
    <source>
        <dbReference type="RefSeq" id="XP_054947344.1"/>
    </source>
</evidence>
<dbReference type="SUPFAM" id="SSF57845">
    <property type="entry name" value="B-box zinc-binding domain"/>
    <property type="match status" value="1"/>
</dbReference>
<dbReference type="Pfam" id="PF15227">
    <property type="entry name" value="zf-C3HC4_4"/>
    <property type="match status" value="1"/>
</dbReference>
<dbReference type="CDD" id="cd19783">
    <property type="entry name" value="Bbox2_TRIM43-like"/>
    <property type="match status" value="1"/>
</dbReference>
<evidence type="ECO:0000259" key="6">
    <source>
        <dbReference type="PROSITE" id="PS50119"/>
    </source>
</evidence>
<dbReference type="Pfam" id="PF00643">
    <property type="entry name" value="zf-B_box"/>
    <property type="match status" value="1"/>
</dbReference>
<dbReference type="OrthoDB" id="9448301at2759"/>
<gene>
    <name evidence="8" type="primary">LOC102996339</name>
</gene>
<organism evidence="7 8">
    <name type="scientific">Physeter macrocephalus</name>
    <name type="common">Sperm whale</name>
    <name type="synonym">Physeter catodon</name>
    <dbReference type="NCBI Taxonomy" id="9755"/>
    <lineage>
        <taxon>Eukaryota</taxon>
        <taxon>Metazoa</taxon>
        <taxon>Chordata</taxon>
        <taxon>Craniata</taxon>
        <taxon>Vertebrata</taxon>
        <taxon>Euteleostomi</taxon>
        <taxon>Mammalia</taxon>
        <taxon>Eutheria</taxon>
        <taxon>Laurasiatheria</taxon>
        <taxon>Artiodactyla</taxon>
        <taxon>Whippomorpha</taxon>
        <taxon>Cetacea</taxon>
        <taxon>Odontoceti</taxon>
        <taxon>Physeteridae</taxon>
        <taxon>Physeter</taxon>
    </lineage>
</organism>
<dbReference type="GO" id="GO:0008270">
    <property type="term" value="F:zinc ion binding"/>
    <property type="evidence" value="ECO:0007669"/>
    <property type="project" value="UniProtKB-KW"/>
</dbReference>
<dbReference type="Proteomes" id="UP000248484">
    <property type="component" value="Chromosome 16"/>
</dbReference>
<evidence type="ECO:0000256" key="3">
    <source>
        <dbReference type="ARBA" id="ARBA00022833"/>
    </source>
</evidence>
<dbReference type="RefSeq" id="XP_054947344.1">
    <property type="nucleotide sequence ID" value="XM_055091369.1"/>
</dbReference>
<dbReference type="InterPro" id="IPR000315">
    <property type="entry name" value="Znf_B-box"/>
</dbReference>
<dbReference type="GeneID" id="102996339"/>
<dbReference type="SMART" id="SM00336">
    <property type="entry name" value="BBOX"/>
    <property type="match status" value="1"/>
</dbReference>
<keyword evidence="3" id="KW-0862">Zinc</keyword>
<feature type="domain" description="RING-type" evidence="5">
    <location>
        <begin position="15"/>
        <end position="56"/>
    </location>
</feature>
<dbReference type="PROSITE" id="PS50089">
    <property type="entry name" value="ZF_RING_2"/>
    <property type="match status" value="1"/>
</dbReference>
<dbReference type="InterPro" id="IPR050143">
    <property type="entry name" value="TRIM/RBCC"/>
</dbReference>
<evidence type="ECO:0000256" key="4">
    <source>
        <dbReference type="PROSITE-ProRule" id="PRU00024"/>
    </source>
</evidence>
<dbReference type="PROSITE" id="PS50119">
    <property type="entry name" value="ZF_BBOX"/>
    <property type="match status" value="1"/>
</dbReference>
<name>A0A9W2X7F5_PHYMC</name>
<evidence type="ECO:0000259" key="5">
    <source>
        <dbReference type="PROSITE" id="PS50089"/>
    </source>
</evidence>
<keyword evidence="2 4" id="KW-0863">Zinc-finger</keyword>
<reference evidence="8" key="1">
    <citation type="submission" date="2025-08" db="UniProtKB">
        <authorList>
            <consortium name="RefSeq"/>
        </authorList>
    </citation>
    <scope>IDENTIFICATION</scope>
    <source>
        <tissue evidence="8">Muscle</tissue>
    </source>
</reference>
<keyword evidence="1" id="KW-0479">Metal-binding</keyword>
<dbReference type="KEGG" id="pcad:102996339"/>
<dbReference type="PANTHER" id="PTHR24103">
    <property type="entry name" value="E3 UBIQUITIN-PROTEIN LIGASE TRIM"/>
    <property type="match status" value="1"/>
</dbReference>
<keyword evidence="7" id="KW-1185">Reference proteome</keyword>
<evidence type="ECO:0000313" key="7">
    <source>
        <dbReference type="Proteomes" id="UP000248484"/>
    </source>
</evidence>
<protein>
    <submittedName>
        <fullName evidence="8">Tripartite motif-containing protein 43-like</fullName>
    </submittedName>
</protein>
<evidence type="ECO:0000256" key="1">
    <source>
        <dbReference type="ARBA" id="ARBA00022723"/>
    </source>
</evidence>
<dbReference type="PROSITE" id="PS00518">
    <property type="entry name" value="ZF_RING_1"/>
    <property type="match status" value="1"/>
</dbReference>
<feature type="domain" description="B box-type" evidence="6">
    <location>
        <begin position="88"/>
        <end position="131"/>
    </location>
</feature>
<dbReference type="InterPro" id="IPR001841">
    <property type="entry name" value="Znf_RING"/>
</dbReference>
<dbReference type="AlphaFoldDB" id="A0A9W2X7F5"/>
<accession>A0A9W2X7F5</accession>
<dbReference type="Gene3D" id="3.30.160.60">
    <property type="entry name" value="Classic Zinc Finger"/>
    <property type="match status" value="1"/>
</dbReference>
<dbReference type="InterPro" id="IPR013083">
    <property type="entry name" value="Znf_RING/FYVE/PHD"/>
</dbReference>
<proteinExistence type="predicted"/>
<evidence type="ECO:0000256" key="2">
    <source>
        <dbReference type="ARBA" id="ARBA00022771"/>
    </source>
</evidence>
<dbReference type="Gene3D" id="3.30.40.10">
    <property type="entry name" value="Zinc/RING finger domain, C3HC4 (zinc finger)"/>
    <property type="match status" value="1"/>
</dbReference>
<dbReference type="SUPFAM" id="SSF57850">
    <property type="entry name" value="RING/U-box"/>
    <property type="match status" value="1"/>
</dbReference>